<dbReference type="Proteomes" id="UP001299235">
    <property type="component" value="Unassembled WGS sequence"/>
</dbReference>
<evidence type="ECO:0000256" key="2">
    <source>
        <dbReference type="ARBA" id="ARBA00022485"/>
    </source>
</evidence>
<dbReference type="SFLD" id="SFLDG01111">
    <property type="entry name" value="Uncharacterised_Radical_SAM_Su"/>
    <property type="match status" value="1"/>
</dbReference>
<comment type="caution">
    <text evidence="8">The sequence shown here is derived from an EMBL/GenBank/DDBJ whole genome shotgun (WGS) entry which is preliminary data.</text>
</comment>
<gene>
    <name evidence="8" type="ORF">LKD42_11380</name>
</gene>
<dbReference type="SFLD" id="SFLDS00029">
    <property type="entry name" value="Radical_SAM"/>
    <property type="match status" value="1"/>
</dbReference>
<dbReference type="EMBL" id="JAJEQE010000044">
    <property type="protein sequence ID" value="MCC2149846.1"/>
    <property type="molecule type" value="Genomic_DNA"/>
</dbReference>
<dbReference type="PROSITE" id="PS51918">
    <property type="entry name" value="RADICAL_SAM"/>
    <property type="match status" value="1"/>
</dbReference>
<evidence type="ECO:0000313" key="8">
    <source>
        <dbReference type="EMBL" id="MCC2149846.1"/>
    </source>
</evidence>
<keyword evidence="3" id="KW-0949">S-adenosyl-L-methionine</keyword>
<evidence type="ECO:0000256" key="1">
    <source>
        <dbReference type="ARBA" id="ARBA00001966"/>
    </source>
</evidence>
<dbReference type="CDD" id="cd01335">
    <property type="entry name" value="Radical_SAM"/>
    <property type="match status" value="1"/>
</dbReference>
<keyword evidence="4" id="KW-0479">Metal-binding</keyword>
<dbReference type="PANTHER" id="PTHR43787">
    <property type="entry name" value="FEMO COFACTOR BIOSYNTHESIS PROTEIN NIFB-RELATED"/>
    <property type="match status" value="1"/>
</dbReference>
<dbReference type="InterPro" id="IPR023822">
    <property type="entry name" value="rSAM_TatD-assoc_bac"/>
</dbReference>
<evidence type="ECO:0000256" key="3">
    <source>
        <dbReference type="ARBA" id="ARBA00022691"/>
    </source>
</evidence>
<dbReference type="Gene3D" id="3.20.20.70">
    <property type="entry name" value="Aldolase class I"/>
    <property type="match status" value="1"/>
</dbReference>
<keyword evidence="6" id="KW-0411">Iron-sulfur</keyword>
<keyword evidence="9" id="KW-1185">Reference proteome</keyword>
<organism evidence="8 9">
    <name type="scientific">Hominisplanchenecus faecis</name>
    <dbReference type="NCBI Taxonomy" id="2885351"/>
    <lineage>
        <taxon>Bacteria</taxon>
        <taxon>Bacillati</taxon>
        <taxon>Bacillota</taxon>
        <taxon>Clostridia</taxon>
        <taxon>Lachnospirales</taxon>
        <taxon>Lachnospiraceae</taxon>
        <taxon>Hominisplanchenecus</taxon>
    </lineage>
</organism>
<dbReference type="Pfam" id="PF04055">
    <property type="entry name" value="Radical_SAM"/>
    <property type="match status" value="1"/>
</dbReference>
<dbReference type="PANTHER" id="PTHR43787:SF3">
    <property type="entry name" value="ARYLSULFATASE REGULATORY PROTEIN"/>
    <property type="match status" value="1"/>
</dbReference>
<evidence type="ECO:0000256" key="4">
    <source>
        <dbReference type="ARBA" id="ARBA00022723"/>
    </source>
</evidence>
<sequence>MKKEMTIFYEVHDNIYVNLTNKCPCACTFCLRQTRDHMENSHVLWLEHAPSFEEVQEAMKAVDFSKYKEVVFCGFGEPTEALDVLKQSAKLIKEKYNMPIRINTNGLGSLVNERDIVPELKGLVDTISVSLNTPNADEYHRLVRSKFGEKSFDAMIDFTKECTKYIPNVVMTTVETTITHEEEKQCQEICDRIGAKYRIRPWED</sequence>
<name>A0ABS8EXD1_9FIRM</name>
<dbReference type="InterPro" id="IPR023821">
    <property type="entry name" value="rSAM_TatD-assoc"/>
</dbReference>
<dbReference type="InterPro" id="IPR058240">
    <property type="entry name" value="rSAM_sf"/>
</dbReference>
<accession>A0ABS8EXD1</accession>
<feature type="domain" description="Radical SAM core" evidence="7">
    <location>
        <begin position="9"/>
        <end position="204"/>
    </location>
</feature>
<evidence type="ECO:0000313" key="9">
    <source>
        <dbReference type="Proteomes" id="UP001299235"/>
    </source>
</evidence>
<dbReference type="InterPro" id="IPR013785">
    <property type="entry name" value="Aldolase_TIM"/>
</dbReference>
<dbReference type="NCBIfam" id="TIGR04038">
    <property type="entry name" value="tatD_link_rSAM"/>
    <property type="match status" value="1"/>
</dbReference>
<keyword evidence="2" id="KW-0004">4Fe-4S</keyword>
<evidence type="ECO:0000256" key="6">
    <source>
        <dbReference type="ARBA" id="ARBA00023014"/>
    </source>
</evidence>
<dbReference type="SUPFAM" id="SSF102114">
    <property type="entry name" value="Radical SAM enzymes"/>
    <property type="match status" value="1"/>
</dbReference>
<comment type="cofactor">
    <cofactor evidence="1">
        <name>[4Fe-4S] cluster</name>
        <dbReference type="ChEBI" id="CHEBI:49883"/>
    </cofactor>
</comment>
<dbReference type="NCBIfam" id="TIGR04100">
    <property type="entry name" value="rSAM_pair_X"/>
    <property type="match status" value="1"/>
</dbReference>
<protein>
    <submittedName>
        <fullName evidence="8">TIGR04100 family radical SAM protein</fullName>
    </submittedName>
</protein>
<evidence type="ECO:0000259" key="7">
    <source>
        <dbReference type="PROSITE" id="PS51918"/>
    </source>
</evidence>
<proteinExistence type="predicted"/>
<dbReference type="InterPro" id="IPR007197">
    <property type="entry name" value="rSAM"/>
</dbReference>
<dbReference type="RefSeq" id="WP_248835763.1">
    <property type="nucleotide sequence ID" value="NZ_JAJEQE010000044.1"/>
</dbReference>
<evidence type="ECO:0000256" key="5">
    <source>
        <dbReference type="ARBA" id="ARBA00023004"/>
    </source>
</evidence>
<keyword evidence="5" id="KW-0408">Iron</keyword>
<reference evidence="8 9" key="1">
    <citation type="submission" date="2021-10" db="EMBL/GenBank/DDBJ databases">
        <title>Anaerobic single-cell dispensing facilitates the cultivation of human gut bacteria.</title>
        <authorList>
            <person name="Afrizal A."/>
        </authorList>
    </citation>
    <scope>NUCLEOTIDE SEQUENCE [LARGE SCALE GENOMIC DNA]</scope>
    <source>
        <strain evidence="8 9">CLA-AA-H246</strain>
    </source>
</reference>